<dbReference type="Proteomes" id="UP000193648">
    <property type="component" value="Unassembled WGS sequence"/>
</dbReference>
<comment type="similarity">
    <text evidence="2">Belongs to the XPG/RAD2 endonuclease family.</text>
</comment>
<dbReference type="InterPro" id="IPR006085">
    <property type="entry name" value="XPG_DNA_repair_N"/>
</dbReference>
<dbReference type="InterPro" id="IPR037314">
    <property type="entry name" value="MKT1_H3TH"/>
</dbReference>
<dbReference type="STRING" id="64571.A0A1Y2GMU7"/>
<dbReference type="GO" id="GO:0006417">
    <property type="term" value="P:regulation of translation"/>
    <property type="evidence" value="ECO:0007669"/>
    <property type="project" value="UniProtKB-KW"/>
</dbReference>
<gene>
    <name evidence="4" type="ORF">BCR41DRAFT_322558</name>
</gene>
<dbReference type="InterPro" id="IPR022039">
    <property type="entry name" value="MKT1_C"/>
</dbReference>
<dbReference type="GO" id="GO:0004518">
    <property type="term" value="F:nuclease activity"/>
    <property type="evidence" value="ECO:0007669"/>
    <property type="project" value="InterPro"/>
</dbReference>
<reference evidence="4 5" key="1">
    <citation type="submission" date="2016-07" db="EMBL/GenBank/DDBJ databases">
        <title>Pervasive Adenine N6-methylation of Active Genes in Fungi.</title>
        <authorList>
            <consortium name="DOE Joint Genome Institute"/>
            <person name="Mondo S.J."/>
            <person name="Dannebaum R.O."/>
            <person name="Kuo R.C."/>
            <person name="Labutti K."/>
            <person name="Haridas S."/>
            <person name="Kuo A."/>
            <person name="Salamov A."/>
            <person name="Ahrendt S.R."/>
            <person name="Lipzen A."/>
            <person name="Sullivan W."/>
            <person name="Andreopoulos W.B."/>
            <person name="Clum A."/>
            <person name="Lindquist E."/>
            <person name="Daum C."/>
            <person name="Ramamoorthy G.K."/>
            <person name="Gryganskyi A."/>
            <person name="Culley D."/>
            <person name="Magnuson J.K."/>
            <person name="James T.Y."/>
            <person name="O'Malley M.A."/>
            <person name="Stajich J.E."/>
            <person name="Spatafora J.W."/>
            <person name="Visel A."/>
            <person name="Grigoriev I.V."/>
        </authorList>
    </citation>
    <scope>NUCLEOTIDE SEQUENCE [LARGE SCALE GENOMIC DNA]</scope>
    <source>
        <strain evidence="4 5">NRRL 3116</strain>
    </source>
</reference>
<dbReference type="AlphaFoldDB" id="A0A1Y2GMU7"/>
<evidence type="ECO:0000259" key="3">
    <source>
        <dbReference type="SMART" id="SM00484"/>
    </source>
</evidence>
<dbReference type="RefSeq" id="XP_021881427.1">
    <property type="nucleotide sequence ID" value="XM_022021476.1"/>
</dbReference>
<keyword evidence="1" id="KW-0810">Translation regulation</keyword>
<evidence type="ECO:0000256" key="2">
    <source>
        <dbReference type="ARBA" id="ARBA00024023"/>
    </source>
</evidence>
<organism evidence="4 5">
    <name type="scientific">Lobosporangium transversale</name>
    <dbReference type="NCBI Taxonomy" id="64571"/>
    <lineage>
        <taxon>Eukaryota</taxon>
        <taxon>Fungi</taxon>
        <taxon>Fungi incertae sedis</taxon>
        <taxon>Mucoromycota</taxon>
        <taxon>Mortierellomycotina</taxon>
        <taxon>Mortierellomycetes</taxon>
        <taxon>Mortierellales</taxon>
        <taxon>Mortierellaceae</taxon>
        <taxon>Lobosporangium</taxon>
    </lineage>
</organism>
<dbReference type="InterPro" id="IPR029060">
    <property type="entry name" value="PIN-like_dom_sf"/>
</dbReference>
<dbReference type="CDD" id="cd09858">
    <property type="entry name" value="PIN_MKT1"/>
    <property type="match status" value="1"/>
</dbReference>
<dbReference type="OrthoDB" id="17262at2759"/>
<dbReference type="Gene3D" id="3.40.50.1010">
    <property type="entry name" value="5'-nuclease"/>
    <property type="match status" value="1"/>
</dbReference>
<dbReference type="PANTHER" id="PTHR11081">
    <property type="entry name" value="FLAP ENDONUCLEASE FAMILY MEMBER"/>
    <property type="match status" value="1"/>
</dbReference>
<protein>
    <submittedName>
        <fullName evidence="4">Temperature dependent protein affecting M2 dsRNA replication-domain-containing protein</fullName>
    </submittedName>
</protein>
<dbReference type="InterPro" id="IPR022040">
    <property type="entry name" value="MKT1_N"/>
</dbReference>
<feature type="domain" description="XPG-I" evidence="3">
    <location>
        <begin position="142"/>
        <end position="212"/>
    </location>
</feature>
<dbReference type="PANTHER" id="PTHR11081:SF32">
    <property type="entry name" value="POST-TRANSCRIPTIONAL REGULATOR MKT1"/>
    <property type="match status" value="1"/>
</dbReference>
<accession>A0A1Y2GMU7</accession>
<proteinExistence type="inferred from homology"/>
<dbReference type="EMBL" id="MCFF01000018">
    <property type="protein sequence ID" value="ORZ16080.1"/>
    <property type="molecule type" value="Genomic_DNA"/>
</dbReference>
<dbReference type="Pfam" id="PF00867">
    <property type="entry name" value="XPG_I"/>
    <property type="match status" value="1"/>
</dbReference>
<dbReference type="CDD" id="cd09902">
    <property type="entry name" value="H3TH_MKT1"/>
    <property type="match status" value="1"/>
</dbReference>
<dbReference type="FunCoup" id="A0A1Y2GMU7">
    <property type="interactions" value="372"/>
</dbReference>
<dbReference type="SMART" id="SM00484">
    <property type="entry name" value="XPGI"/>
    <property type="match status" value="1"/>
</dbReference>
<comment type="caution">
    <text evidence="4">The sequence shown here is derived from an EMBL/GenBank/DDBJ whole genome shotgun (WGS) entry which is preliminary data.</text>
</comment>
<dbReference type="PRINTS" id="PR00853">
    <property type="entry name" value="XPGRADSUPER"/>
</dbReference>
<evidence type="ECO:0000256" key="1">
    <source>
        <dbReference type="ARBA" id="ARBA00022845"/>
    </source>
</evidence>
<evidence type="ECO:0000313" key="5">
    <source>
        <dbReference type="Proteomes" id="UP000193648"/>
    </source>
</evidence>
<dbReference type="SUPFAM" id="SSF88723">
    <property type="entry name" value="PIN domain-like"/>
    <property type="match status" value="1"/>
</dbReference>
<dbReference type="InterPro" id="IPR006086">
    <property type="entry name" value="XPG-I_dom"/>
</dbReference>
<dbReference type="InParanoid" id="A0A1Y2GMU7"/>
<sequence length="731" mass="81891">MPVRHLDFYLTQKNLASTHPLTTLKDIRLGIDGSVWLKKVIGAASEQYLPGIGGIPSCLRKTIEKELEGFKAASIHPLFVFPGLSLIRKDKPHVNDDLKIPKRNTAWEAANAGKMELALSSWSGSYVVHQPDLYHLVIRILKEHNIDYLRAPYGAGAQLVYLERNPKQIIHAIYAGPDLLMFDVERVITQIDFGKQTYQAISKKSVLQDMVLTDEQFLDLCILAGVDHCPTFPPFSVEGGFAYKSIHELLQHRTGFNAVKAYADSPQVVKSNYVDLFCRMRCAMRHHPILTDEGHVEPMNVIQAPNDIHEFIGFRLPDEVYYYISRGLIADTTLNTLLCGYGVEFSPLCNGEAKEYRAFLAGDIIKMKAQTMALVKSQLHSFFHDRRIAIIHWYENNNVTGTEHVVKSEAAPVPVEAISNWKSSQQSVEKELKKANITTPNFSFALGLLTNPNDAAATVQPKDANGKSAPLMTLQEVQTRHLSKLLQLRSFIDSSHTPLPYGKAIIDAFKAHPSAPVEFQDALFIALELIRAELLTARPYSHSYVKKAVLDDETGTKAVRLISRTVSLIWARFKGTKIWSGPLNRELLAFNSVNKVLTRNLRHLGEALIVEMLLANECQKDTLDFSELATHLPFAYEPSTVLGILVKEYLETLTLSGDINNKDQALQHVEEHIGATSTSSLANSIKEEIQRGFAFWEVVVSAVKSLSATNAISRELQQEFQDANNWIKSRK</sequence>
<dbReference type="GO" id="GO:0006974">
    <property type="term" value="P:DNA damage response"/>
    <property type="evidence" value="ECO:0007669"/>
    <property type="project" value="UniProtKB-ARBA"/>
</dbReference>
<dbReference type="GO" id="GO:0003730">
    <property type="term" value="F:mRNA 3'-UTR binding"/>
    <property type="evidence" value="ECO:0007669"/>
    <property type="project" value="TreeGrafter"/>
</dbReference>
<dbReference type="Pfam" id="PF00752">
    <property type="entry name" value="XPG_N"/>
    <property type="match status" value="1"/>
</dbReference>
<keyword evidence="5" id="KW-1185">Reference proteome</keyword>
<dbReference type="InterPro" id="IPR006084">
    <property type="entry name" value="XPG/Rad2"/>
</dbReference>
<name>A0A1Y2GMU7_9FUNG</name>
<evidence type="ECO:0000313" key="4">
    <source>
        <dbReference type="EMBL" id="ORZ16080.1"/>
    </source>
</evidence>
<dbReference type="Pfam" id="PF12247">
    <property type="entry name" value="MKT1_N"/>
    <property type="match status" value="1"/>
</dbReference>
<dbReference type="GeneID" id="33563320"/>
<feature type="non-terminal residue" evidence="4">
    <location>
        <position position="731"/>
    </location>
</feature>
<dbReference type="Pfam" id="PF12246">
    <property type="entry name" value="MKT1_C"/>
    <property type="match status" value="1"/>
</dbReference>